<protein>
    <submittedName>
        <fullName evidence="2">Uncharacterized protein</fullName>
    </submittedName>
</protein>
<feature type="chain" id="PRO_5040880130" evidence="1">
    <location>
        <begin position="17"/>
        <end position="324"/>
    </location>
</feature>
<dbReference type="AlphaFoldDB" id="A0A9W8RMJ2"/>
<dbReference type="Proteomes" id="UP001152049">
    <property type="component" value="Unassembled WGS sequence"/>
</dbReference>
<dbReference type="EMBL" id="JAOQAZ010000052">
    <property type="protein sequence ID" value="KAJ4244198.1"/>
    <property type="molecule type" value="Genomic_DNA"/>
</dbReference>
<evidence type="ECO:0000313" key="2">
    <source>
        <dbReference type="EMBL" id="KAJ4244198.1"/>
    </source>
</evidence>
<comment type="caution">
    <text evidence="2">The sequence shown here is derived from an EMBL/GenBank/DDBJ whole genome shotgun (WGS) entry which is preliminary data.</text>
</comment>
<gene>
    <name evidence="2" type="ORF">NW762_014579</name>
</gene>
<dbReference type="OrthoDB" id="10636892at2759"/>
<sequence length="324" mass="33780">MRTAFTFVVLLGTAIAAPVENAYPSLAGRQNDLGAPVDPFIPTETGTTTTTCDWGTETTPTPTISLEDNSPLGPFDGAAGLQKRQFVPGDSFFAFLDDLTVLIDAAMSEAVTAETSTAVFTTIADTTIGSVASEIPTSVADDTLGPLGPIDNKKEKRQSDLIQPVTGLLLGGLGRKRQLGFLGPLSGLLDGLTGIAGGLGGGAPSPQATTVPVTSEATTITDATFTSTSLVTTVSSALEADATPLDDFSDIGFDQKRDNVPDQSKAAADKIGDVTTKLNNASQNLTPDEQDQLGAKAIEAYCARYDPQCCWLSEEDTDKCTWDF</sequence>
<keyword evidence="1" id="KW-0732">Signal</keyword>
<reference evidence="2" key="1">
    <citation type="submission" date="2022-09" db="EMBL/GenBank/DDBJ databases">
        <title>Fusarium specimens isolated from Avocado Roots.</title>
        <authorList>
            <person name="Stajich J."/>
            <person name="Roper C."/>
            <person name="Heimlech-Rivalta G."/>
        </authorList>
    </citation>
    <scope>NUCLEOTIDE SEQUENCE</scope>
    <source>
        <strain evidence="2">CF00136</strain>
    </source>
</reference>
<evidence type="ECO:0000313" key="3">
    <source>
        <dbReference type="Proteomes" id="UP001152049"/>
    </source>
</evidence>
<organism evidence="2 3">
    <name type="scientific">Fusarium torreyae</name>
    <dbReference type="NCBI Taxonomy" id="1237075"/>
    <lineage>
        <taxon>Eukaryota</taxon>
        <taxon>Fungi</taxon>
        <taxon>Dikarya</taxon>
        <taxon>Ascomycota</taxon>
        <taxon>Pezizomycotina</taxon>
        <taxon>Sordariomycetes</taxon>
        <taxon>Hypocreomycetidae</taxon>
        <taxon>Hypocreales</taxon>
        <taxon>Nectriaceae</taxon>
        <taxon>Fusarium</taxon>
    </lineage>
</organism>
<keyword evidence="3" id="KW-1185">Reference proteome</keyword>
<name>A0A9W8RMJ2_9HYPO</name>
<feature type="signal peptide" evidence="1">
    <location>
        <begin position="1"/>
        <end position="16"/>
    </location>
</feature>
<accession>A0A9W8RMJ2</accession>
<proteinExistence type="predicted"/>
<evidence type="ECO:0000256" key="1">
    <source>
        <dbReference type="SAM" id="SignalP"/>
    </source>
</evidence>